<gene>
    <name evidence="1" type="ordered locus">XNC1_1198</name>
</gene>
<dbReference type="EMBL" id="FN667742">
    <property type="protein sequence ID" value="CBJ89269.1"/>
    <property type="molecule type" value="Genomic_DNA"/>
</dbReference>
<proteinExistence type="predicted"/>
<dbReference type="HOGENOM" id="CLU_082136_0_0_6"/>
<dbReference type="Pfam" id="PF07395">
    <property type="entry name" value="Mig-14"/>
    <property type="match status" value="1"/>
</dbReference>
<dbReference type="AlphaFoldDB" id="D3V9N1"/>
<organism evidence="1 2">
    <name type="scientific">Xenorhabdus nematophila (strain ATCC 19061 / DSM 3370 / CCUG 14189 / LMG 1036 / NCIMB 9965 / AN6)</name>
    <dbReference type="NCBI Taxonomy" id="406817"/>
    <lineage>
        <taxon>Bacteria</taxon>
        <taxon>Pseudomonadati</taxon>
        <taxon>Pseudomonadota</taxon>
        <taxon>Gammaproteobacteria</taxon>
        <taxon>Enterobacterales</taxon>
        <taxon>Morganellaceae</taxon>
        <taxon>Xenorhabdus</taxon>
    </lineage>
</organism>
<dbReference type="RefSeq" id="WP_013183711.1">
    <property type="nucleotide sequence ID" value="NC_014228.1"/>
</dbReference>
<evidence type="ECO:0000313" key="1">
    <source>
        <dbReference type="EMBL" id="CBJ89269.1"/>
    </source>
</evidence>
<protein>
    <recommendedName>
        <fullName evidence="3">GNAT family N-acetyltransferase</fullName>
    </recommendedName>
</protein>
<dbReference type="eggNOG" id="COG5653">
    <property type="taxonomic scope" value="Bacteria"/>
</dbReference>
<dbReference type="KEGG" id="xne:XNC1_1198"/>
<reference evidence="1 2" key="1">
    <citation type="journal article" date="2011" name="PLoS ONE">
        <title>The entomopathogenic bacterial endosymbionts xenorhabdus and photorhabdus: convergent lifestyles from divergent genomes.</title>
        <authorList>
            <person name="Chaston J.M."/>
            <person name="Suen G."/>
            <person name="Tucker S.L."/>
            <person name="Andersen A.W."/>
            <person name="Bhasin A."/>
            <person name="Bode E."/>
            <person name="Bode H.B."/>
            <person name="Brachmann A.O."/>
            <person name="Cowles C.E."/>
            <person name="Cowles K.N."/>
            <person name="Darby C."/>
            <person name="de Leon L."/>
            <person name="Drace K."/>
            <person name="Du Z."/>
            <person name="Givaudan A."/>
            <person name="Herbert Tran E.E."/>
            <person name="Jewell K.A."/>
            <person name="Knack J.J."/>
            <person name="Krasomil-Osterfeld K.C."/>
            <person name="Kukor R."/>
            <person name="Lanois A."/>
            <person name="Latreille P."/>
            <person name="Leimgruber N.K."/>
            <person name="Lipke C.M."/>
            <person name="Liu R."/>
            <person name="Lu X."/>
            <person name="Martens E.C."/>
            <person name="Marri P.R."/>
            <person name="Medigue C."/>
            <person name="Menard M.L."/>
            <person name="Miller N.M."/>
            <person name="Morales-Soto N."/>
            <person name="Norton S."/>
            <person name="Ogier J.C."/>
            <person name="Orchard S.S."/>
            <person name="Park D."/>
            <person name="Park Y."/>
            <person name="Qurollo B.A."/>
            <person name="Sugar D.R."/>
            <person name="Richards G.R."/>
            <person name="Rouy Z."/>
            <person name="Slominski B."/>
            <person name="Slominski K."/>
            <person name="Snyder H."/>
            <person name="Tjaden B.C."/>
            <person name="van der Hoeven R."/>
            <person name="Welch R.D."/>
            <person name="Wheeler C."/>
            <person name="Xiang B."/>
            <person name="Barbazuk B."/>
            <person name="Gaudriault S."/>
            <person name="Goodner B."/>
            <person name="Slater S.C."/>
            <person name="Forst S."/>
            <person name="Goldman B.S."/>
            <person name="Goodrich-Blair H."/>
        </authorList>
    </citation>
    <scope>NUCLEOTIDE SEQUENCE [LARGE SCALE GENOMIC DNA]</scope>
    <source>
        <strain evidence="2">ATCC 19061 / DSM 3370 / CCUG 14189 / LMG 1036 / NCIMB 9965 / AN6</strain>
    </source>
</reference>
<evidence type="ECO:0008006" key="3">
    <source>
        <dbReference type="Google" id="ProtNLM"/>
    </source>
</evidence>
<keyword evidence="2" id="KW-1185">Reference proteome</keyword>
<dbReference type="GeneID" id="24903494"/>
<name>D3V9N1_XENNA</name>
<sequence>MFGWKKANFENYKEAYELLGGGLVTSPEVLSFLHERFNLNESFFIKTDGNTNIVAAICTWENSYLAGDQSIVSKHSINKYPLNFDEVLFPINNKNSFFLPFKTKFLSCINGNKVINCSHILNSHREICLVKELSKKSVSTRNRELNKFLKVGGEVISSFNFTVEDLVEVYDELYFARRNNHIFKKEMIELLKELPMLRFGNLLFFENKPVAMQYVLKKESKYWMNYDYYNIGRKDIGISGIPLGTIAIWVNVKEAIKYTSDNNLKLRFSFGRPTFDYKERWCKREKLYRVITL</sequence>
<dbReference type="Proteomes" id="UP000008075">
    <property type="component" value="Chromosome"/>
</dbReference>
<evidence type="ECO:0000313" key="2">
    <source>
        <dbReference type="Proteomes" id="UP000008075"/>
    </source>
</evidence>
<dbReference type="InterPro" id="IPR009977">
    <property type="entry name" value="Mig-14"/>
</dbReference>
<accession>D3V9N1</accession>